<protein>
    <submittedName>
        <fullName evidence="1">18735_t:CDS:1</fullName>
    </submittedName>
</protein>
<evidence type="ECO:0000313" key="1">
    <source>
        <dbReference type="EMBL" id="CAG8677733.1"/>
    </source>
</evidence>
<sequence length="893" mass="105489">IIPQVIKGLNDIRLTFLNLPYSQDMRLFRNDKFSSQREPYYGKCTQCKRYNTSLAWCQSCDPFKTTQGWTSGNKDIDDYIKEFQLKATEYEDVIEWIPFNRLSEFQNISETEFWAQWLDGIRKVKNRTQSRTLSCSVELRKFDGLQVNALEFIRNLKNYLRSWYWEHNIYGITRDTTGQYMIVYDCFYSKRYMRYGECAQCERYNTSEAWCQSCDSFKTTQGWTSGNNDIDYCIKEFQLKATEYKDVIEWIPFNRLSEFRKINEMEFWAQWLDINEWIPFNRRPEFRKINEMEFRAQWLDGIRKVKNNTQSRTLSCSVELTKFDGLQVDALEFIRNFKKFIQSEDSKHNINTHVIYGITRDTTGQYMVVFDEYSSIRNIMYGICAQCERYNTLEAWCQSCDPFKTTQGWTSGNKDIDNCIKEFQIKTINYENVIEWIPFIKLSNLQKVDESRLQALWLDGIRKVEIKTQSRIASHTVDLKKFDGLQVDALEFIRNFKNYIQSGDKVYGITQDATGQYMIVFDEFSSIRNIKYGMCAQCDRYKTSQAWCQSCDPFKTIQGWTSGNKDIDDCIKEFQLKSSKYENVIEWIPFNRLSNLQKVDDSSFQALWLDGIRKVKNNIQSRISSCVVELETFNSFLIDTLEFIGNFKNHMQSENNKVYGITQNVITRKYMVIFDRFSSIRRKYYEICAKCKRYNTSFAWCQSCDPFIATQGWTSGNKEVDYCIKGFQLKSSKYENVIEWIPFNRLSNLQKVDESKFRALWLDGTRKIEDNIRLRILSCAVGLKALNSFPVNILEFIRNFKIYMQPNDNKLKVYGITQDTTTGQYMIVFDESSSIRDNIYGICAQCNGFNTSLAWCQSCDPFKATKGWTSGNRHIDDCIKEFQLNATRHEDVI</sequence>
<feature type="non-terminal residue" evidence="1">
    <location>
        <position position="1"/>
    </location>
</feature>
<evidence type="ECO:0000313" key="2">
    <source>
        <dbReference type="Proteomes" id="UP000789342"/>
    </source>
</evidence>
<dbReference type="AlphaFoldDB" id="A0A9N9EMK7"/>
<dbReference type="EMBL" id="CAJVPV010013433">
    <property type="protein sequence ID" value="CAG8677733.1"/>
    <property type="molecule type" value="Genomic_DNA"/>
</dbReference>
<accession>A0A9N9EMK7</accession>
<comment type="caution">
    <text evidence="1">The sequence shown here is derived from an EMBL/GenBank/DDBJ whole genome shotgun (WGS) entry which is preliminary data.</text>
</comment>
<dbReference type="OrthoDB" id="2313785at2759"/>
<proteinExistence type="predicted"/>
<reference evidence="1" key="1">
    <citation type="submission" date="2021-06" db="EMBL/GenBank/DDBJ databases">
        <authorList>
            <person name="Kallberg Y."/>
            <person name="Tangrot J."/>
            <person name="Rosling A."/>
        </authorList>
    </citation>
    <scope>NUCLEOTIDE SEQUENCE</scope>
    <source>
        <strain evidence="1">CL551</strain>
    </source>
</reference>
<keyword evidence="2" id="KW-1185">Reference proteome</keyword>
<organism evidence="1 2">
    <name type="scientific">Acaulospora morrowiae</name>
    <dbReference type="NCBI Taxonomy" id="94023"/>
    <lineage>
        <taxon>Eukaryota</taxon>
        <taxon>Fungi</taxon>
        <taxon>Fungi incertae sedis</taxon>
        <taxon>Mucoromycota</taxon>
        <taxon>Glomeromycotina</taxon>
        <taxon>Glomeromycetes</taxon>
        <taxon>Diversisporales</taxon>
        <taxon>Acaulosporaceae</taxon>
        <taxon>Acaulospora</taxon>
    </lineage>
</organism>
<name>A0A9N9EMK7_9GLOM</name>
<feature type="non-terminal residue" evidence="1">
    <location>
        <position position="893"/>
    </location>
</feature>
<gene>
    <name evidence="1" type="ORF">AMORRO_LOCUS11109</name>
</gene>
<dbReference type="Proteomes" id="UP000789342">
    <property type="component" value="Unassembled WGS sequence"/>
</dbReference>